<evidence type="ECO:0000256" key="1">
    <source>
        <dbReference type="SAM" id="Phobius"/>
    </source>
</evidence>
<keyword evidence="1" id="KW-0472">Membrane</keyword>
<feature type="transmembrane region" description="Helical" evidence="1">
    <location>
        <begin position="24"/>
        <end position="41"/>
    </location>
</feature>
<keyword evidence="1" id="KW-1133">Transmembrane helix</keyword>
<keyword evidence="3" id="KW-1185">Reference proteome</keyword>
<proteinExistence type="predicted"/>
<evidence type="ECO:0000313" key="2">
    <source>
        <dbReference type="EMBL" id="KGM19178.1"/>
    </source>
</evidence>
<evidence type="ECO:0000313" key="3">
    <source>
        <dbReference type="Proteomes" id="UP000030145"/>
    </source>
</evidence>
<keyword evidence="1" id="KW-0812">Transmembrane</keyword>
<organism evidence="2 3">
    <name type="scientific">Corynebacterium auriscanis</name>
    <dbReference type="NCBI Taxonomy" id="99807"/>
    <lineage>
        <taxon>Bacteria</taxon>
        <taxon>Bacillati</taxon>
        <taxon>Actinomycetota</taxon>
        <taxon>Actinomycetes</taxon>
        <taxon>Mycobacteriales</taxon>
        <taxon>Corynebacteriaceae</taxon>
        <taxon>Corynebacterium</taxon>
    </lineage>
</organism>
<dbReference type="RefSeq" id="WP_035113389.1">
    <property type="nucleotide sequence ID" value="NZ_CP047046.1"/>
</dbReference>
<dbReference type="Proteomes" id="UP000030145">
    <property type="component" value="Unassembled WGS sequence"/>
</dbReference>
<gene>
    <name evidence="2" type="ORF">MA47_03340</name>
</gene>
<feature type="transmembrane region" description="Helical" evidence="1">
    <location>
        <begin position="47"/>
        <end position="65"/>
    </location>
</feature>
<accession>A0A0A2DJ15</accession>
<name>A0A0A2DJ15_9CORY</name>
<protein>
    <submittedName>
        <fullName evidence="2">Uncharacterized protein</fullName>
    </submittedName>
</protein>
<dbReference type="GeneID" id="300552573"/>
<comment type="caution">
    <text evidence="2">The sequence shown here is derived from an EMBL/GenBank/DDBJ whole genome shotgun (WGS) entry which is preliminary data.</text>
</comment>
<reference evidence="2 3" key="1">
    <citation type="submission" date="2014-10" db="EMBL/GenBank/DDBJ databases">
        <title>Whole Genome sequence of Corynebacterium auriscanis strain CIP 106629.</title>
        <authorList>
            <person name="Hassan S.S."/>
            <person name="Jamal S.B."/>
            <person name="Tiwari S."/>
            <person name="Oliveira L.D.C."/>
            <person name="Souza F."/>
            <person name="Mariano D.C."/>
            <person name="Almeida S."/>
            <person name="Dorella F."/>
            <person name="Pereira F."/>
            <person name="Carvalho A."/>
            <person name="Leal C.A."/>
            <person name="Soares S.D.C."/>
            <person name="Figueiredo H.C."/>
            <person name="Silva A."/>
            <person name="Azevedo V.A."/>
        </authorList>
    </citation>
    <scope>NUCLEOTIDE SEQUENCE [LARGE SCALE GENOMIC DNA]</scope>
    <source>
        <strain evidence="2 3">CIP 106629</strain>
    </source>
</reference>
<dbReference type="EMBL" id="JRVJ01000003">
    <property type="protein sequence ID" value="KGM19178.1"/>
    <property type="molecule type" value="Genomic_DNA"/>
</dbReference>
<sequence length="77" mass="8710">MLNNQNNGDIVSQRKAEVRQRTRSIQIAGGVVVASTLAGIFLVKTPLLTFVIPLLGLLFVLYNMYKVREIVNHKDQW</sequence>
<dbReference type="AlphaFoldDB" id="A0A0A2DJ15"/>